<evidence type="ECO:0000256" key="3">
    <source>
        <dbReference type="ARBA" id="ARBA00022679"/>
    </source>
</evidence>
<gene>
    <name evidence="15" type="primary">LOC112252989</name>
</gene>
<reference evidence="15" key="1">
    <citation type="submission" date="2025-08" db="UniProtKB">
        <authorList>
            <consortium name="Ensembl"/>
        </authorList>
    </citation>
    <scope>IDENTIFICATION</scope>
</reference>
<dbReference type="PROSITE" id="PS50216">
    <property type="entry name" value="DHHC"/>
    <property type="match status" value="1"/>
</dbReference>
<keyword evidence="10 12" id="KW-0012">Acyltransferase</keyword>
<evidence type="ECO:0000256" key="7">
    <source>
        <dbReference type="ARBA" id="ARBA00023136"/>
    </source>
</evidence>
<dbReference type="Pfam" id="PF01529">
    <property type="entry name" value="DHHC"/>
    <property type="match status" value="1"/>
</dbReference>
<evidence type="ECO:0000256" key="10">
    <source>
        <dbReference type="ARBA" id="ARBA00023315"/>
    </source>
</evidence>
<feature type="domain" description="Palmitoyltransferase DHHC" evidence="14">
    <location>
        <begin position="243"/>
        <end position="317"/>
    </location>
</feature>
<evidence type="ECO:0000256" key="12">
    <source>
        <dbReference type="RuleBase" id="RU079119"/>
    </source>
</evidence>
<feature type="transmembrane region" description="Helical" evidence="12">
    <location>
        <begin position="132"/>
        <end position="149"/>
    </location>
</feature>
<evidence type="ECO:0000256" key="2">
    <source>
        <dbReference type="ARBA" id="ARBA00008574"/>
    </source>
</evidence>
<keyword evidence="3 12" id="KW-0808">Transferase</keyword>
<dbReference type="GO" id="GO:0005783">
    <property type="term" value="C:endoplasmic reticulum"/>
    <property type="evidence" value="ECO:0007669"/>
    <property type="project" value="TreeGrafter"/>
</dbReference>
<evidence type="ECO:0000256" key="1">
    <source>
        <dbReference type="ARBA" id="ARBA00004166"/>
    </source>
</evidence>
<keyword evidence="5 12" id="KW-1133">Transmembrane helix</keyword>
<feature type="compositionally biased region" description="Basic and acidic residues" evidence="13">
    <location>
        <begin position="399"/>
        <end position="410"/>
    </location>
</feature>
<comment type="catalytic activity">
    <reaction evidence="11">
        <text>L-cysteinyl-[protein] + hexadecanoyl-CoA = S-hexadecanoyl-L-cysteinyl-[protein] + CoA</text>
        <dbReference type="Rhea" id="RHEA:36683"/>
        <dbReference type="Rhea" id="RHEA-COMP:10131"/>
        <dbReference type="Rhea" id="RHEA-COMP:11032"/>
        <dbReference type="ChEBI" id="CHEBI:29950"/>
        <dbReference type="ChEBI" id="CHEBI:57287"/>
        <dbReference type="ChEBI" id="CHEBI:57379"/>
        <dbReference type="ChEBI" id="CHEBI:74151"/>
        <dbReference type="EC" id="2.3.1.225"/>
    </reaction>
    <physiologicalReaction direction="left-to-right" evidence="11">
        <dbReference type="Rhea" id="RHEA:36684"/>
    </physiologicalReaction>
</comment>
<keyword evidence="4 12" id="KW-0812">Transmembrane</keyword>
<sequence length="449" mass="50468">MKKRANKALEQDEPLCCCEYVDRQGERSHVAACCCDCEDLDDACDRWLKKEPQKANSLSHLVTVMTDRLRVPWFWGGARRVDLSVLPPLLLLPVLLHVAALHFLLGIVVLTALPVLVLWYYYVTHRKKGRTLFFLSLSLFSLGYMYYLFLTEIFPRGGVGLTQLGTVTLGVALTLAALVHTKREPRYIWPHPAYVHSTVTYHSPPPDRDPGHNGVGQEVMLANRGSGSEQQGQGVEQMDSGQSRNWCSVCRVLRPPRAGHCRICDICVLRLDHHCVWINSCVGQSNHRSFLLTLLLFLLTSLYGISLVLRSVCPQQNLVTALVYCPGVYNQHRYSPEEKSRSQGGPLPLGVSAAPSWSPSLSPHAATPDTVSRLGNSSAPPAWDKDGEERNQVGQTDMHTQDREGTERSKQNNLEIPYNNKRLYSQVLHMEHVCILHSRIRWLGQVSCF</sequence>
<evidence type="ECO:0000256" key="5">
    <source>
        <dbReference type="ARBA" id="ARBA00022989"/>
    </source>
</evidence>
<feature type="transmembrane region" description="Helical" evidence="12">
    <location>
        <begin position="94"/>
        <end position="120"/>
    </location>
</feature>
<protein>
    <recommendedName>
        <fullName evidence="12">Palmitoyltransferase</fullName>
        <ecNumber evidence="12">2.3.1.225</ecNumber>
    </recommendedName>
</protein>
<dbReference type="InterPro" id="IPR039859">
    <property type="entry name" value="PFA4/ZDH16/20/ERF2-like"/>
</dbReference>
<dbReference type="InterPro" id="IPR001594">
    <property type="entry name" value="Palmitoyltrfase_DHHC"/>
</dbReference>
<dbReference type="PANTHER" id="PTHR22883:SF475">
    <property type="entry name" value="PALMITOYLTRANSFERASE ZDHHC23"/>
    <property type="match status" value="1"/>
</dbReference>
<dbReference type="AlphaFoldDB" id="A0A8C8LPN6"/>
<dbReference type="GO" id="GO:0019706">
    <property type="term" value="F:protein-cysteine S-palmitoyltransferase activity"/>
    <property type="evidence" value="ECO:0007669"/>
    <property type="project" value="UniProtKB-EC"/>
</dbReference>
<evidence type="ECO:0000313" key="16">
    <source>
        <dbReference type="Proteomes" id="UP000694402"/>
    </source>
</evidence>
<feature type="compositionally biased region" description="Polar residues" evidence="13">
    <location>
        <begin position="369"/>
        <end position="379"/>
    </location>
</feature>
<feature type="compositionally biased region" description="Low complexity" evidence="13">
    <location>
        <begin position="353"/>
        <end position="366"/>
    </location>
</feature>
<evidence type="ECO:0000256" key="13">
    <source>
        <dbReference type="SAM" id="MobiDB-lite"/>
    </source>
</evidence>
<evidence type="ECO:0000256" key="4">
    <source>
        <dbReference type="ARBA" id="ARBA00022692"/>
    </source>
</evidence>
<comment type="domain">
    <text evidence="12">The DHHC domain is required for palmitoyltransferase activity.</text>
</comment>
<feature type="transmembrane region" description="Helical" evidence="12">
    <location>
        <begin position="290"/>
        <end position="309"/>
    </location>
</feature>
<organism evidence="15 16">
    <name type="scientific">Oncorhynchus tshawytscha</name>
    <name type="common">Chinook salmon</name>
    <name type="synonym">Salmo tshawytscha</name>
    <dbReference type="NCBI Taxonomy" id="74940"/>
    <lineage>
        <taxon>Eukaryota</taxon>
        <taxon>Metazoa</taxon>
        <taxon>Chordata</taxon>
        <taxon>Craniata</taxon>
        <taxon>Vertebrata</taxon>
        <taxon>Euteleostomi</taxon>
        <taxon>Actinopterygii</taxon>
        <taxon>Neopterygii</taxon>
        <taxon>Teleostei</taxon>
        <taxon>Protacanthopterygii</taxon>
        <taxon>Salmoniformes</taxon>
        <taxon>Salmonidae</taxon>
        <taxon>Salmoninae</taxon>
        <taxon>Oncorhynchus</taxon>
    </lineage>
</organism>
<dbReference type="GO" id="GO:0005794">
    <property type="term" value="C:Golgi apparatus"/>
    <property type="evidence" value="ECO:0007669"/>
    <property type="project" value="UniProtKB-SubCell"/>
</dbReference>
<dbReference type="Ensembl" id="ENSOTST00005035252.2">
    <property type="protein sequence ID" value="ENSOTSP00005032530.2"/>
    <property type="gene ID" value="ENSOTSG00005015288.2"/>
</dbReference>
<evidence type="ECO:0000259" key="14">
    <source>
        <dbReference type="Pfam" id="PF01529"/>
    </source>
</evidence>
<comment type="subcellular location">
    <subcellularLocation>
        <location evidence="1">Golgi apparatus</location>
        <location evidence="1">trans-Golgi network membrane</location>
        <topology evidence="1">Multi-pass membrane protein</topology>
    </subcellularLocation>
</comment>
<keyword evidence="7 12" id="KW-0472">Membrane</keyword>
<dbReference type="GeneTree" id="ENSGT00940000156558"/>
<keyword evidence="9" id="KW-0449">Lipoprotein</keyword>
<dbReference type="GO" id="GO:0006612">
    <property type="term" value="P:protein targeting to membrane"/>
    <property type="evidence" value="ECO:0007669"/>
    <property type="project" value="TreeGrafter"/>
</dbReference>
<accession>A0A8C8LPN6</accession>
<reference evidence="15" key="2">
    <citation type="submission" date="2025-09" db="UniProtKB">
        <authorList>
            <consortium name="Ensembl"/>
        </authorList>
    </citation>
    <scope>IDENTIFICATION</scope>
</reference>
<evidence type="ECO:0000313" key="15">
    <source>
        <dbReference type="Ensembl" id="ENSOTSP00005032530.2"/>
    </source>
</evidence>
<evidence type="ECO:0000256" key="9">
    <source>
        <dbReference type="ARBA" id="ARBA00023288"/>
    </source>
</evidence>
<name>A0A8C8LPN6_ONCTS</name>
<feature type="region of interest" description="Disordered" evidence="13">
    <location>
        <begin position="353"/>
        <end position="414"/>
    </location>
</feature>
<dbReference type="Proteomes" id="UP000694402">
    <property type="component" value="Unassembled WGS sequence"/>
</dbReference>
<comment type="similarity">
    <text evidence="2 12">Belongs to the DHHC palmitoyltransferase family.</text>
</comment>
<feature type="transmembrane region" description="Helical" evidence="12">
    <location>
        <begin position="161"/>
        <end position="179"/>
    </location>
</feature>
<keyword evidence="8" id="KW-0564">Palmitate</keyword>
<keyword evidence="16" id="KW-1185">Reference proteome</keyword>
<evidence type="ECO:0000256" key="11">
    <source>
        <dbReference type="ARBA" id="ARBA00047790"/>
    </source>
</evidence>
<proteinExistence type="inferred from homology"/>
<dbReference type="PANTHER" id="PTHR22883">
    <property type="entry name" value="ZINC FINGER DHHC DOMAIN CONTAINING PROTEIN"/>
    <property type="match status" value="1"/>
</dbReference>
<keyword evidence="6" id="KW-0333">Golgi apparatus</keyword>
<evidence type="ECO:0000256" key="8">
    <source>
        <dbReference type="ARBA" id="ARBA00023139"/>
    </source>
</evidence>
<evidence type="ECO:0000256" key="6">
    <source>
        <dbReference type="ARBA" id="ARBA00023034"/>
    </source>
</evidence>
<dbReference type="EC" id="2.3.1.225" evidence="12"/>